<dbReference type="Proteomes" id="UP001501004">
    <property type="component" value="Unassembled WGS sequence"/>
</dbReference>
<organism evidence="3 4">
    <name type="scientific">Leifsonella bigeumensis</name>
    <dbReference type="NCBI Taxonomy" id="433643"/>
    <lineage>
        <taxon>Bacteria</taxon>
        <taxon>Bacillati</taxon>
        <taxon>Actinomycetota</taxon>
        <taxon>Actinomycetes</taxon>
        <taxon>Micrococcales</taxon>
        <taxon>Microbacteriaceae</taxon>
        <taxon>Leifsonella</taxon>
    </lineage>
</organism>
<sequence>MSNPGRPGAAQEAEHLVAGLRSHGRALFWPSIVLIGAIGGAFYFYGHFPEGWQNNAVLVVAVLIVILLWFLPLVSWLGRRYTITTRRIVLQHGFFVRVRQELLHSRGYDITVRKNALQSMFGSGDVRINTGLDHPVVLRDVPNADLVQGALHDLMERSINPIAARRQAAESSAPDETIVWGDR</sequence>
<dbReference type="PANTHER" id="PTHR37938:SF1">
    <property type="entry name" value="BLL0215 PROTEIN"/>
    <property type="match status" value="1"/>
</dbReference>
<keyword evidence="1" id="KW-0472">Membrane</keyword>
<comment type="caution">
    <text evidence="3">The sequence shown here is derived from an EMBL/GenBank/DDBJ whole genome shotgun (WGS) entry which is preliminary data.</text>
</comment>
<keyword evidence="1" id="KW-0812">Transmembrane</keyword>
<feature type="domain" description="YdbS-like PH" evidence="2">
    <location>
        <begin position="76"/>
        <end position="147"/>
    </location>
</feature>
<feature type="transmembrane region" description="Helical" evidence="1">
    <location>
        <begin position="57"/>
        <end position="77"/>
    </location>
</feature>
<dbReference type="RefSeq" id="WP_344754174.1">
    <property type="nucleotide sequence ID" value="NZ_BAABAE010000002.1"/>
</dbReference>
<evidence type="ECO:0000313" key="4">
    <source>
        <dbReference type="Proteomes" id="UP001501004"/>
    </source>
</evidence>
<proteinExistence type="predicted"/>
<feature type="transmembrane region" description="Helical" evidence="1">
    <location>
        <begin position="26"/>
        <end position="45"/>
    </location>
</feature>
<evidence type="ECO:0000256" key="1">
    <source>
        <dbReference type="SAM" id="Phobius"/>
    </source>
</evidence>
<name>A0ABP7FB34_9MICO</name>
<dbReference type="PANTHER" id="PTHR37938">
    <property type="entry name" value="BLL0215 PROTEIN"/>
    <property type="match status" value="1"/>
</dbReference>
<keyword evidence="4" id="KW-1185">Reference proteome</keyword>
<evidence type="ECO:0000313" key="3">
    <source>
        <dbReference type="EMBL" id="GAA3735286.1"/>
    </source>
</evidence>
<protein>
    <recommendedName>
        <fullName evidence="2">YdbS-like PH domain-containing protein</fullName>
    </recommendedName>
</protein>
<keyword evidence="1" id="KW-1133">Transmembrane helix</keyword>
<accession>A0ABP7FB34</accession>
<gene>
    <name evidence="3" type="ORF">GCM10022239_09170</name>
</gene>
<dbReference type="EMBL" id="BAABAE010000002">
    <property type="protein sequence ID" value="GAA3735286.1"/>
    <property type="molecule type" value="Genomic_DNA"/>
</dbReference>
<dbReference type="InterPro" id="IPR005182">
    <property type="entry name" value="YdbS-like_PH"/>
</dbReference>
<dbReference type="Pfam" id="PF03703">
    <property type="entry name" value="bPH_2"/>
    <property type="match status" value="1"/>
</dbReference>
<evidence type="ECO:0000259" key="2">
    <source>
        <dbReference type="Pfam" id="PF03703"/>
    </source>
</evidence>
<reference evidence="4" key="1">
    <citation type="journal article" date="2019" name="Int. J. Syst. Evol. Microbiol.">
        <title>The Global Catalogue of Microorganisms (GCM) 10K type strain sequencing project: providing services to taxonomists for standard genome sequencing and annotation.</title>
        <authorList>
            <consortium name="The Broad Institute Genomics Platform"/>
            <consortium name="The Broad Institute Genome Sequencing Center for Infectious Disease"/>
            <person name="Wu L."/>
            <person name="Ma J."/>
        </authorList>
    </citation>
    <scope>NUCLEOTIDE SEQUENCE [LARGE SCALE GENOMIC DNA]</scope>
    <source>
        <strain evidence="4">JCM 16949</strain>
    </source>
</reference>